<dbReference type="EMBL" id="UINC01083164">
    <property type="protein sequence ID" value="SVC28609.1"/>
    <property type="molecule type" value="Genomic_DNA"/>
</dbReference>
<dbReference type="InterPro" id="IPR005888">
    <property type="entry name" value="dTDP_Gluc_deHydtase"/>
</dbReference>
<dbReference type="PANTHER" id="PTHR43000">
    <property type="entry name" value="DTDP-D-GLUCOSE 4,6-DEHYDRATASE-RELATED"/>
    <property type="match status" value="1"/>
</dbReference>
<reference evidence="5" key="1">
    <citation type="submission" date="2018-05" db="EMBL/GenBank/DDBJ databases">
        <authorList>
            <person name="Lanie J.A."/>
            <person name="Ng W.-L."/>
            <person name="Kazmierczak K.M."/>
            <person name="Andrzejewski T.M."/>
            <person name="Davidsen T.M."/>
            <person name="Wayne K.J."/>
            <person name="Tettelin H."/>
            <person name="Glass J.I."/>
            <person name="Rusch D."/>
            <person name="Podicherti R."/>
            <person name="Tsui H.-C.T."/>
            <person name="Winkler M.E."/>
        </authorList>
    </citation>
    <scope>NUCLEOTIDE SEQUENCE</scope>
</reference>
<gene>
    <name evidence="5" type="ORF">METZ01_LOCUS281463</name>
</gene>
<proteinExistence type="predicted"/>
<evidence type="ECO:0000313" key="5">
    <source>
        <dbReference type="EMBL" id="SVC28609.1"/>
    </source>
</evidence>
<organism evidence="5">
    <name type="scientific">marine metagenome</name>
    <dbReference type="NCBI Taxonomy" id="408172"/>
    <lineage>
        <taxon>unclassified sequences</taxon>
        <taxon>metagenomes</taxon>
        <taxon>ecological metagenomes</taxon>
    </lineage>
</organism>
<evidence type="ECO:0000256" key="3">
    <source>
        <dbReference type="ARBA" id="ARBA00023239"/>
    </source>
</evidence>
<name>A0A382KWB2_9ZZZZ</name>
<dbReference type="Gene3D" id="3.90.25.10">
    <property type="entry name" value="UDP-galactose 4-epimerase, domain 1"/>
    <property type="match status" value="1"/>
</dbReference>
<sequence length="338" mass="39008">MKKVIVTGGAGFIGSNLVKYLLKKKYFVINIDKLSYSANPYNLKNLYKNKNYTFFKVDLNNKKKIVKILKRYKPEGIFNLAAETHVDRSIDKPKNFIFSNILGTYNLLEAIVSYKKKIKLIHVSTDEVYGDLIKGRSDEKFPYNPSSPYSSSKASADHLIKAYVRTYKIQAIVTNCCNNYGPNQFPEKLIPKLIFNIINNRALPIYAKGRNSREWMHVQDHCEALLLVYLKGKVGESYNIGSSMNLKNIDIAKKLIKIAKNKTLKFNKKVKIKFVKDRPGHDFRYALNNKKILNELGWKSKIPFHSGLSKTLDWYLNNKIFFKSVSKKLYINRLGLKA</sequence>
<dbReference type="GO" id="GO:0009225">
    <property type="term" value="P:nucleotide-sugar metabolic process"/>
    <property type="evidence" value="ECO:0007669"/>
    <property type="project" value="InterPro"/>
</dbReference>
<evidence type="ECO:0000256" key="2">
    <source>
        <dbReference type="ARBA" id="ARBA00023027"/>
    </source>
</evidence>
<dbReference type="SUPFAM" id="SSF51735">
    <property type="entry name" value="NAD(P)-binding Rossmann-fold domains"/>
    <property type="match status" value="1"/>
</dbReference>
<dbReference type="Gene3D" id="3.40.50.720">
    <property type="entry name" value="NAD(P)-binding Rossmann-like Domain"/>
    <property type="match status" value="1"/>
</dbReference>
<dbReference type="GO" id="GO:0008460">
    <property type="term" value="F:dTDP-glucose 4,6-dehydratase activity"/>
    <property type="evidence" value="ECO:0007669"/>
    <property type="project" value="InterPro"/>
</dbReference>
<feature type="domain" description="NAD(P)-binding" evidence="4">
    <location>
        <begin position="5"/>
        <end position="310"/>
    </location>
</feature>
<dbReference type="InterPro" id="IPR016040">
    <property type="entry name" value="NAD(P)-bd_dom"/>
</dbReference>
<evidence type="ECO:0000256" key="1">
    <source>
        <dbReference type="ARBA" id="ARBA00001911"/>
    </source>
</evidence>
<dbReference type="NCBIfam" id="TIGR01181">
    <property type="entry name" value="dTDP_gluc_dehyt"/>
    <property type="match status" value="1"/>
</dbReference>
<dbReference type="AlphaFoldDB" id="A0A382KWB2"/>
<comment type="cofactor">
    <cofactor evidence="1">
        <name>NAD(+)</name>
        <dbReference type="ChEBI" id="CHEBI:57540"/>
    </cofactor>
</comment>
<evidence type="ECO:0000259" key="4">
    <source>
        <dbReference type="Pfam" id="PF16363"/>
    </source>
</evidence>
<keyword evidence="2" id="KW-0520">NAD</keyword>
<keyword evidence="3" id="KW-0456">Lyase</keyword>
<protein>
    <recommendedName>
        <fullName evidence="4">NAD(P)-binding domain-containing protein</fullName>
    </recommendedName>
</protein>
<dbReference type="CDD" id="cd05246">
    <property type="entry name" value="dTDP_GD_SDR_e"/>
    <property type="match status" value="1"/>
</dbReference>
<dbReference type="InterPro" id="IPR036291">
    <property type="entry name" value="NAD(P)-bd_dom_sf"/>
</dbReference>
<dbReference type="Pfam" id="PF16363">
    <property type="entry name" value="GDP_Man_Dehyd"/>
    <property type="match status" value="1"/>
</dbReference>
<accession>A0A382KWB2</accession>